<dbReference type="PANTHER" id="PTHR33420">
    <property type="entry name" value="FIMBRIAL SUBUNIT ELFA-RELATED"/>
    <property type="match status" value="1"/>
</dbReference>
<feature type="domain" description="Fimbrial-type adhesion" evidence="1">
    <location>
        <begin position="1"/>
        <end position="150"/>
    </location>
</feature>
<dbReference type="InterPro" id="IPR050263">
    <property type="entry name" value="Bact_Fimbrial_Adh_Pro"/>
</dbReference>
<dbReference type="InterPro" id="IPR008966">
    <property type="entry name" value="Adhesion_dom_sf"/>
</dbReference>
<gene>
    <name evidence="2" type="ORF">C3E80_08045</name>
</gene>
<dbReference type="Pfam" id="PF00419">
    <property type="entry name" value="Fimbrial"/>
    <property type="match status" value="1"/>
</dbReference>
<dbReference type="AlphaFoldDB" id="A0A423Y014"/>
<proteinExistence type="predicted"/>
<protein>
    <submittedName>
        <fullName evidence="2">Fimbrial protein</fullName>
    </submittedName>
</protein>
<dbReference type="Proteomes" id="UP000285793">
    <property type="component" value="Unassembled WGS sequence"/>
</dbReference>
<dbReference type="InterPro" id="IPR036937">
    <property type="entry name" value="Adhesion_dom_fimbrial_sf"/>
</dbReference>
<organism evidence="2 3">
    <name type="scientific">Cronobacter malonaticus</name>
    <dbReference type="NCBI Taxonomy" id="413503"/>
    <lineage>
        <taxon>Bacteria</taxon>
        <taxon>Pseudomonadati</taxon>
        <taxon>Pseudomonadota</taxon>
        <taxon>Gammaproteobacteria</taxon>
        <taxon>Enterobacterales</taxon>
        <taxon>Enterobacteriaceae</taxon>
        <taxon>Cronobacter</taxon>
    </lineage>
</organism>
<dbReference type="Gene3D" id="2.60.40.1090">
    <property type="entry name" value="Fimbrial-type adhesion domain"/>
    <property type="match status" value="1"/>
</dbReference>
<evidence type="ECO:0000313" key="2">
    <source>
        <dbReference type="EMBL" id="ROW62629.1"/>
    </source>
</evidence>
<dbReference type="GO" id="GO:0043709">
    <property type="term" value="P:cell adhesion involved in single-species biofilm formation"/>
    <property type="evidence" value="ECO:0007669"/>
    <property type="project" value="TreeGrafter"/>
</dbReference>
<dbReference type="GO" id="GO:0009289">
    <property type="term" value="C:pilus"/>
    <property type="evidence" value="ECO:0007669"/>
    <property type="project" value="InterPro"/>
</dbReference>
<accession>A0A423Y014</accession>
<evidence type="ECO:0000259" key="1">
    <source>
        <dbReference type="Pfam" id="PF00419"/>
    </source>
</evidence>
<dbReference type="PANTHER" id="PTHR33420:SF9">
    <property type="entry name" value="MINOR FIMBRIAL SUBUNIT"/>
    <property type="match status" value="1"/>
</dbReference>
<comment type="caution">
    <text evidence="2">The sequence shown here is derived from an EMBL/GenBank/DDBJ whole genome shotgun (WGS) entry which is preliminary data.</text>
</comment>
<dbReference type="EMBL" id="PQJL01000006">
    <property type="protein sequence ID" value="ROW62629.1"/>
    <property type="molecule type" value="Genomic_DNA"/>
</dbReference>
<reference evidence="2 3" key="1">
    <citation type="journal article" date="2018" name="Front. Microbiol.">
        <title>An Investigation of an Acute Gastroenteritis Outbreak: Cronobacter sakazakii, a Potential Cause of Food-Borne Illness.</title>
        <authorList>
            <person name="Yong W."/>
            <person name="Guo B."/>
            <person name="Shi X."/>
            <person name="Cheng T."/>
            <person name="Chen M."/>
            <person name="Jiang X."/>
            <person name="Ye Y."/>
            <person name="Wang J."/>
            <person name="Xie G."/>
            <person name="Ding J."/>
        </authorList>
    </citation>
    <scope>NUCLEOTIDE SEQUENCE [LARGE SCALE GENOMIC DNA]</scope>
    <source>
        <strain evidence="2 3">S1</strain>
    </source>
</reference>
<evidence type="ECO:0000313" key="3">
    <source>
        <dbReference type="Proteomes" id="UP000285793"/>
    </source>
</evidence>
<sequence>MHFSGALVAEPCKLPDADTDIHLDFGTVIEKYLYQYQRTKSQPFSIHLNDCDPSLMNSVSVMFQGTADTELTQMLALDTSSTAKGVAIGLELKDGTPLAVNKSSPFTELSQGNNTLDFNAYVQAQPTTIVNKTLVAGDFTAISTFILAYQ</sequence>
<name>A0A423Y014_9ENTR</name>
<dbReference type="SUPFAM" id="SSF49401">
    <property type="entry name" value="Bacterial adhesins"/>
    <property type="match status" value="1"/>
</dbReference>
<dbReference type="InterPro" id="IPR000259">
    <property type="entry name" value="Adhesion_dom_fimbrial"/>
</dbReference>